<name>B3JG22_9BACT</name>
<dbReference type="Proteomes" id="UP000003146">
    <property type="component" value="Unassembled WGS sequence"/>
</dbReference>
<reference evidence="2 3" key="1">
    <citation type="submission" date="2008-04" db="EMBL/GenBank/DDBJ databases">
        <title>Draft genome sequence of Bacteroides coprocola (DSM 17136).</title>
        <authorList>
            <person name="Sudarsanam P."/>
            <person name="Ley R."/>
            <person name="Guruge J."/>
            <person name="Turnbaugh P.J."/>
            <person name="Mahowald M."/>
            <person name="Liep D."/>
            <person name="Gordon J."/>
        </authorList>
    </citation>
    <scope>NUCLEOTIDE SEQUENCE [LARGE SCALE GENOMIC DNA]</scope>
    <source>
        <strain evidence="2 3">DSM 17136</strain>
    </source>
</reference>
<dbReference type="STRING" id="470145.BACCOP_00824"/>
<feature type="transmembrane region" description="Helical" evidence="1">
    <location>
        <begin position="25"/>
        <end position="45"/>
    </location>
</feature>
<protein>
    <submittedName>
        <fullName evidence="2">Uncharacterized protein</fullName>
    </submittedName>
</protein>
<sequence>MNCIKKLGHKITTMKNLLSNDRLKAYAVCLIMVCISSLYLFYLGYNLYQYGH</sequence>
<reference evidence="2 3" key="2">
    <citation type="submission" date="2008-04" db="EMBL/GenBank/DDBJ databases">
        <authorList>
            <person name="Fulton L."/>
            <person name="Clifton S."/>
            <person name="Fulton B."/>
            <person name="Xu J."/>
            <person name="Minx P."/>
            <person name="Pepin K.H."/>
            <person name="Johnson M."/>
            <person name="Thiruvilangam P."/>
            <person name="Bhonagiri V."/>
            <person name="Nash W.E."/>
            <person name="Mardis E.R."/>
            <person name="Wilson R.K."/>
        </authorList>
    </citation>
    <scope>NUCLEOTIDE SEQUENCE [LARGE SCALE GENOMIC DNA]</scope>
    <source>
        <strain evidence="2 3">DSM 17136</strain>
    </source>
</reference>
<keyword evidence="1" id="KW-0812">Transmembrane</keyword>
<evidence type="ECO:0000313" key="3">
    <source>
        <dbReference type="Proteomes" id="UP000003146"/>
    </source>
</evidence>
<comment type="caution">
    <text evidence="2">The sequence shown here is derived from an EMBL/GenBank/DDBJ whole genome shotgun (WGS) entry which is preliminary data.</text>
</comment>
<dbReference type="HOGENOM" id="CLU_3076609_0_0_10"/>
<gene>
    <name evidence="2" type="ORF">BACCOP_00824</name>
</gene>
<organism evidence="2 3">
    <name type="scientific">Phocaeicola coprocola DSM 17136</name>
    <dbReference type="NCBI Taxonomy" id="470145"/>
    <lineage>
        <taxon>Bacteria</taxon>
        <taxon>Pseudomonadati</taxon>
        <taxon>Bacteroidota</taxon>
        <taxon>Bacteroidia</taxon>
        <taxon>Bacteroidales</taxon>
        <taxon>Bacteroidaceae</taxon>
        <taxon>Phocaeicola</taxon>
    </lineage>
</organism>
<accession>B3JG22</accession>
<dbReference type="AlphaFoldDB" id="B3JG22"/>
<keyword evidence="1" id="KW-0472">Membrane</keyword>
<keyword evidence="1" id="KW-1133">Transmembrane helix</keyword>
<evidence type="ECO:0000313" key="2">
    <source>
        <dbReference type="EMBL" id="EDV02033.1"/>
    </source>
</evidence>
<evidence type="ECO:0000256" key="1">
    <source>
        <dbReference type="SAM" id="Phobius"/>
    </source>
</evidence>
<dbReference type="EMBL" id="ABIY02000064">
    <property type="protein sequence ID" value="EDV02033.1"/>
    <property type="molecule type" value="Genomic_DNA"/>
</dbReference>
<proteinExistence type="predicted"/>